<keyword evidence="4" id="KW-0067">ATP-binding</keyword>
<feature type="domain" description="Pyridoxamine kinase/Phosphomethylpyrimidine kinase" evidence="5">
    <location>
        <begin position="18"/>
        <end position="262"/>
    </location>
</feature>
<dbReference type="NCBIfam" id="TIGR00097">
    <property type="entry name" value="HMP-P_kinase"/>
    <property type="match status" value="1"/>
</dbReference>
<dbReference type="GO" id="GO:0008902">
    <property type="term" value="F:hydroxymethylpyrimidine kinase activity"/>
    <property type="evidence" value="ECO:0007669"/>
    <property type="project" value="TreeGrafter"/>
</dbReference>
<keyword evidence="3 7" id="KW-0418">Kinase</keyword>
<evidence type="ECO:0000256" key="3">
    <source>
        <dbReference type="ARBA" id="ARBA00022777"/>
    </source>
</evidence>
<dbReference type="AlphaFoldDB" id="A0A7J3SM24"/>
<keyword evidence="1" id="KW-0808">Transferase</keyword>
<dbReference type="GO" id="GO:0005524">
    <property type="term" value="F:ATP binding"/>
    <property type="evidence" value="ECO:0007669"/>
    <property type="project" value="UniProtKB-KW"/>
</dbReference>
<dbReference type="Gene3D" id="3.40.1190.20">
    <property type="match status" value="1"/>
</dbReference>
<dbReference type="GO" id="GO:0009228">
    <property type="term" value="P:thiamine biosynthetic process"/>
    <property type="evidence" value="ECO:0007669"/>
    <property type="project" value="InterPro"/>
</dbReference>
<organism evidence="7">
    <name type="scientific">Fervidicoccus fontis</name>
    <dbReference type="NCBI Taxonomy" id="683846"/>
    <lineage>
        <taxon>Archaea</taxon>
        <taxon>Thermoproteota</taxon>
        <taxon>Thermoprotei</taxon>
        <taxon>Fervidicoccales</taxon>
        <taxon>Fervidicoccaceae</taxon>
        <taxon>Fervidicoccus</taxon>
    </lineage>
</organism>
<dbReference type="InterPro" id="IPR013749">
    <property type="entry name" value="PM/HMP-P_kinase-1"/>
</dbReference>
<dbReference type="InterPro" id="IPR019293">
    <property type="entry name" value="ThiN"/>
</dbReference>
<accession>A0A7J3SM24</accession>
<dbReference type="PANTHER" id="PTHR20858">
    <property type="entry name" value="PHOSPHOMETHYLPYRIMIDINE KINASE"/>
    <property type="match status" value="1"/>
</dbReference>
<comment type="caution">
    <text evidence="7">The sequence shown here is derived from an EMBL/GenBank/DDBJ whole genome shotgun (WGS) entry which is preliminary data.</text>
</comment>
<dbReference type="Pfam" id="PF10120">
    <property type="entry name" value="ThiN"/>
    <property type="match status" value="1"/>
</dbReference>
<dbReference type="EMBL" id="DTLS01000149">
    <property type="protein sequence ID" value="HGZ60567.1"/>
    <property type="molecule type" value="Genomic_DNA"/>
</dbReference>
<evidence type="ECO:0000256" key="1">
    <source>
        <dbReference type="ARBA" id="ARBA00022679"/>
    </source>
</evidence>
<dbReference type="InterPro" id="IPR036409">
    <property type="entry name" value="Aldolase_II/adducin_N_sf"/>
</dbReference>
<evidence type="ECO:0000256" key="4">
    <source>
        <dbReference type="ARBA" id="ARBA00022840"/>
    </source>
</evidence>
<dbReference type="InterPro" id="IPR029056">
    <property type="entry name" value="Ribokinase-like"/>
</dbReference>
<dbReference type="FunFam" id="3.40.1190.20:FF:000003">
    <property type="entry name" value="Phosphomethylpyrimidine kinase ThiD"/>
    <property type="match status" value="1"/>
</dbReference>
<evidence type="ECO:0000313" key="7">
    <source>
        <dbReference type="EMBL" id="HGZ60567.1"/>
    </source>
</evidence>
<dbReference type="NCBIfam" id="NF006346">
    <property type="entry name" value="PRK08573.1"/>
    <property type="match status" value="1"/>
</dbReference>
<dbReference type="Pfam" id="PF08543">
    <property type="entry name" value="Phos_pyr_kin"/>
    <property type="match status" value="1"/>
</dbReference>
<keyword evidence="2" id="KW-0547">Nucleotide-binding</keyword>
<evidence type="ECO:0000259" key="6">
    <source>
        <dbReference type="Pfam" id="PF10120"/>
    </source>
</evidence>
<dbReference type="InterPro" id="IPR004399">
    <property type="entry name" value="HMP/HMP-P_kinase_dom"/>
</dbReference>
<dbReference type="SUPFAM" id="SSF53639">
    <property type="entry name" value="AraD/HMP-PK domain-like"/>
    <property type="match status" value="1"/>
</dbReference>
<dbReference type="PANTHER" id="PTHR20858:SF17">
    <property type="entry name" value="HYDROXYMETHYLPYRIMIDINE_PHOSPHOMETHYLPYRIMIDINE KINASE THI20-RELATED"/>
    <property type="match status" value="1"/>
</dbReference>
<dbReference type="CDD" id="cd01169">
    <property type="entry name" value="HMPP_kinase"/>
    <property type="match status" value="1"/>
</dbReference>
<reference evidence="7" key="1">
    <citation type="journal article" date="2020" name="mSystems">
        <title>Genome- and Community-Level Interaction Insights into Carbon Utilization and Element Cycling Functions of Hydrothermarchaeota in Hydrothermal Sediment.</title>
        <authorList>
            <person name="Zhou Z."/>
            <person name="Liu Y."/>
            <person name="Xu W."/>
            <person name="Pan J."/>
            <person name="Luo Z.H."/>
            <person name="Li M."/>
        </authorList>
    </citation>
    <scope>NUCLEOTIDE SEQUENCE [LARGE SCALE GENOMIC DNA]</scope>
    <source>
        <strain evidence="7">SpSt-885</strain>
    </source>
</reference>
<protein>
    <submittedName>
        <fullName evidence="7">Bifunctional hydroxymethylpyrimidine kinase/phosphomethylpyrimidine kinase</fullName>
    </submittedName>
</protein>
<gene>
    <name evidence="7" type="ORF">ENW83_05140</name>
</gene>
<proteinExistence type="predicted"/>
<dbReference type="SUPFAM" id="SSF53613">
    <property type="entry name" value="Ribokinase-like"/>
    <property type="match status" value="1"/>
</dbReference>
<evidence type="ECO:0000259" key="5">
    <source>
        <dbReference type="Pfam" id="PF08543"/>
    </source>
</evidence>
<evidence type="ECO:0000256" key="2">
    <source>
        <dbReference type="ARBA" id="ARBA00022741"/>
    </source>
</evidence>
<dbReference type="GO" id="GO:0005829">
    <property type="term" value="C:cytosol"/>
    <property type="evidence" value="ECO:0007669"/>
    <property type="project" value="TreeGrafter"/>
</dbReference>
<sequence>MYWNKRHPPRALTIAGSDSGGGAGIQADLKTFLVHGVYGMSAITSITAQNTVEVREIFDIPPEMVARQIEAVVDDIGVDAAKTGMLSTHEIIKSISSVLNKYDFPLVVDPVMVAKNGARLLKEDAVDALKKKIFPRADIVTPNRMEAEVLSGIGIRTLEDAKKAALIIHREYSPKAVVVKGGHIESNKASDVVFFNGEFHIFTGPWIEDGCTHGTGCSFSAAIASNLAWGNDVLTSIRRAKEFISHSIANGLKIGRGHCPVNSASWLEIPAERYKVLTQLNEGIKILTENSELFSEIYPEVGINLVMSLPYWYAKGPEDVAGFPGRIVMVGEKLVAPYPPSFGASKHMAKAVLTIMKFDSSKRSGMNILYIEGLEKAIEKTGMVSSYFDRSEEPPDVKATEGATTPWGIETAVKRAGGSIPDVVIDRGGFGKEPLAFIFGTTPTEVVSKVMKISKALS</sequence>
<dbReference type="GO" id="GO:0008972">
    <property type="term" value="F:phosphomethylpyrimidine kinase activity"/>
    <property type="evidence" value="ECO:0007669"/>
    <property type="project" value="InterPro"/>
</dbReference>
<feature type="domain" description="Thiamine-phosphate synthase ThiN" evidence="6">
    <location>
        <begin position="280"/>
        <end position="451"/>
    </location>
</feature>
<dbReference type="Gene3D" id="3.40.225.10">
    <property type="entry name" value="Class II aldolase/adducin N-terminal domain"/>
    <property type="match status" value="1"/>
</dbReference>
<name>A0A7J3SM24_9CREN</name>